<evidence type="ECO:0000313" key="2">
    <source>
        <dbReference type="Proteomes" id="UP000823674"/>
    </source>
</evidence>
<evidence type="ECO:0000313" key="1">
    <source>
        <dbReference type="EMBL" id="KAG5405972.1"/>
    </source>
</evidence>
<accession>A0ABQ7N4Y0</accession>
<organism evidence="1 2">
    <name type="scientific">Brassica rapa subsp. trilocularis</name>
    <dbReference type="NCBI Taxonomy" id="1813537"/>
    <lineage>
        <taxon>Eukaryota</taxon>
        <taxon>Viridiplantae</taxon>
        <taxon>Streptophyta</taxon>
        <taxon>Embryophyta</taxon>
        <taxon>Tracheophyta</taxon>
        <taxon>Spermatophyta</taxon>
        <taxon>Magnoliopsida</taxon>
        <taxon>eudicotyledons</taxon>
        <taxon>Gunneridae</taxon>
        <taxon>Pentapetalae</taxon>
        <taxon>rosids</taxon>
        <taxon>malvids</taxon>
        <taxon>Brassicales</taxon>
        <taxon>Brassicaceae</taxon>
        <taxon>Brassiceae</taxon>
        <taxon>Brassica</taxon>
    </lineage>
</organism>
<dbReference type="Proteomes" id="UP000823674">
    <property type="component" value="Chromosome A03"/>
</dbReference>
<dbReference type="EMBL" id="JADBGQ010000003">
    <property type="protein sequence ID" value="KAG5405972.1"/>
    <property type="molecule type" value="Genomic_DNA"/>
</dbReference>
<gene>
    <name evidence="1" type="primary">A03p044190.1_BraROA</name>
    <name evidence="1" type="ORF">IGI04_012091</name>
</gene>
<proteinExistence type="predicted"/>
<name>A0ABQ7N4Y0_BRACM</name>
<keyword evidence="2" id="KW-1185">Reference proteome</keyword>
<protein>
    <submittedName>
        <fullName evidence="1">Uncharacterized protein</fullName>
    </submittedName>
</protein>
<sequence length="81" mass="9457">HAKHYSLKTKPKSKNFKLQLPPSTINVHELRSCLVQVLFMTMNVSGSIEYLFRFGLDNTCNPKYHKTRSIWYLCRIQIGSV</sequence>
<comment type="caution">
    <text evidence="1">The sequence shown here is derived from an EMBL/GenBank/DDBJ whole genome shotgun (WGS) entry which is preliminary data.</text>
</comment>
<reference evidence="1 2" key="1">
    <citation type="submission" date="2021-03" db="EMBL/GenBank/DDBJ databases">
        <authorList>
            <person name="King G.J."/>
            <person name="Bancroft I."/>
            <person name="Baten A."/>
            <person name="Bloomfield J."/>
            <person name="Borpatragohain P."/>
            <person name="He Z."/>
            <person name="Irish N."/>
            <person name="Irwin J."/>
            <person name="Liu K."/>
            <person name="Mauleon R.P."/>
            <person name="Moore J."/>
            <person name="Morris R."/>
            <person name="Ostergaard L."/>
            <person name="Wang B."/>
            <person name="Wells R."/>
        </authorList>
    </citation>
    <scope>NUCLEOTIDE SEQUENCE [LARGE SCALE GENOMIC DNA]</scope>
    <source>
        <strain evidence="1">R-o-18</strain>
        <tissue evidence="1">Leaf</tissue>
    </source>
</reference>
<feature type="non-terminal residue" evidence="1">
    <location>
        <position position="1"/>
    </location>
</feature>